<dbReference type="Proteomes" id="UP000474757">
    <property type="component" value="Unassembled WGS sequence"/>
</dbReference>
<evidence type="ECO:0000256" key="3">
    <source>
        <dbReference type="ARBA" id="ARBA00022741"/>
    </source>
</evidence>
<dbReference type="EC" id="6.3.4.19" evidence="6"/>
<reference evidence="8 9" key="1">
    <citation type="submission" date="2020-02" db="EMBL/GenBank/DDBJ databases">
        <title>Pseudoroseicyclus tamarix, sp. nov., isolated from offshore sediment of a Tamarix chinensis forest.</title>
        <authorList>
            <person name="Gai Y."/>
        </authorList>
    </citation>
    <scope>NUCLEOTIDE SEQUENCE [LARGE SCALE GENOMIC DNA]</scope>
    <source>
        <strain evidence="8 9">CLL3-39</strain>
    </source>
</reference>
<keyword evidence="9" id="KW-1185">Reference proteome</keyword>
<dbReference type="CDD" id="cd01992">
    <property type="entry name" value="TilS_N"/>
    <property type="match status" value="1"/>
</dbReference>
<dbReference type="GO" id="GO:0032267">
    <property type="term" value="F:tRNA(Ile)-lysidine synthase activity"/>
    <property type="evidence" value="ECO:0007669"/>
    <property type="project" value="UniProtKB-EC"/>
</dbReference>
<sequence>MPLTGERPALLAGLADHFTRHFGAEPPTRLGLAVSGGGDSRAMLEAAALWAPAAGVALEVACVDHGLRPESGEEAAAVAARAAALGLTAEVLRWEGPAGGNLQAAARAARYRLLADWAARRGLGGVALAHTLDDQAETFLMRLSREAGVDGLAGMAANVTRHGTVFHRPLLTASRAELRAALVEAGHGWVEDPSNDDTRFERVRARRALAALAPLGIGAGTLSEVAAQLSSARAALGLQLADAIGAHVTQEAGDLILAPTLAEEAEETQRRLWAAAFRWIGSSPYPPRRAPLAAAISAAGRGETVTLSGTLVFAAPQGARLTREWKAVAATRARPGEPWDDRWIVTAPETAGAEVRALGQAGLLACGDWRQSGLPRQTLLASPALWRGEELLAAPLAFPGRDADARLSTQFAEWALSD</sequence>
<evidence type="ECO:0000256" key="2">
    <source>
        <dbReference type="ARBA" id="ARBA00022694"/>
    </source>
</evidence>
<evidence type="ECO:0000313" key="8">
    <source>
        <dbReference type="EMBL" id="NDV02218.1"/>
    </source>
</evidence>
<protein>
    <recommendedName>
        <fullName evidence="6">tRNA(Ile)-lysidine synthase</fullName>
        <ecNumber evidence="6">6.3.4.19</ecNumber>
    </recommendedName>
    <alternativeName>
        <fullName evidence="6">tRNA(Ile)-2-lysyl-cytidine synthase</fullName>
    </alternativeName>
    <alternativeName>
        <fullName evidence="6">tRNA(Ile)-lysidine synthetase</fullName>
    </alternativeName>
</protein>
<dbReference type="Gene3D" id="3.40.50.620">
    <property type="entry name" value="HUPs"/>
    <property type="match status" value="1"/>
</dbReference>
<dbReference type="InterPro" id="IPR012094">
    <property type="entry name" value="tRNA_Ile_lys_synt"/>
</dbReference>
<name>A0A6B2JV52_9RHOB</name>
<keyword evidence="4 6" id="KW-0067">ATP-binding</keyword>
<keyword evidence="6" id="KW-0963">Cytoplasm</keyword>
<comment type="function">
    <text evidence="6">Ligates lysine onto the cytidine present at position 34 of the AUA codon-specific tRNA(Ile) that contains the anticodon CAU, in an ATP-dependent manner. Cytidine is converted to lysidine, thus changing the amino acid specificity of the tRNA from methionine to isoleucine.</text>
</comment>
<dbReference type="InterPro" id="IPR012795">
    <property type="entry name" value="tRNA_Ile_lys_synt_N"/>
</dbReference>
<evidence type="ECO:0000256" key="4">
    <source>
        <dbReference type="ARBA" id="ARBA00022840"/>
    </source>
</evidence>
<keyword evidence="1 6" id="KW-0436">Ligase</keyword>
<gene>
    <name evidence="6 8" type="primary">tilS</name>
    <name evidence="8" type="ORF">GZA08_14705</name>
</gene>
<dbReference type="RefSeq" id="WP_163894947.1">
    <property type="nucleotide sequence ID" value="NZ_JAAFYS010000003.1"/>
</dbReference>
<comment type="subcellular location">
    <subcellularLocation>
        <location evidence="6">Cytoplasm</location>
    </subcellularLocation>
</comment>
<dbReference type="PANTHER" id="PTHR43033">
    <property type="entry name" value="TRNA(ILE)-LYSIDINE SYNTHASE-RELATED"/>
    <property type="match status" value="1"/>
</dbReference>
<dbReference type="PANTHER" id="PTHR43033:SF1">
    <property type="entry name" value="TRNA(ILE)-LYSIDINE SYNTHASE-RELATED"/>
    <property type="match status" value="1"/>
</dbReference>
<dbReference type="Pfam" id="PF01171">
    <property type="entry name" value="ATP_bind_3"/>
    <property type="match status" value="1"/>
</dbReference>
<dbReference type="NCBIfam" id="TIGR02432">
    <property type="entry name" value="lysidine_TilS_N"/>
    <property type="match status" value="1"/>
</dbReference>
<dbReference type="GO" id="GO:0005524">
    <property type="term" value="F:ATP binding"/>
    <property type="evidence" value="ECO:0007669"/>
    <property type="project" value="UniProtKB-UniRule"/>
</dbReference>
<comment type="similarity">
    <text evidence="6">Belongs to the tRNA(Ile)-lysidine synthase family.</text>
</comment>
<comment type="domain">
    <text evidence="6">The N-terminal region contains the highly conserved SGGXDS motif, predicted to be a P-loop motif involved in ATP binding.</text>
</comment>
<dbReference type="GO" id="GO:0006400">
    <property type="term" value="P:tRNA modification"/>
    <property type="evidence" value="ECO:0007669"/>
    <property type="project" value="UniProtKB-UniRule"/>
</dbReference>
<dbReference type="InterPro" id="IPR014729">
    <property type="entry name" value="Rossmann-like_a/b/a_fold"/>
</dbReference>
<accession>A0A6B2JV52</accession>
<dbReference type="InterPro" id="IPR011063">
    <property type="entry name" value="TilS/TtcA_N"/>
</dbReference>
<evidence type="ECO:0000256" key="6">
    <source>
        <dbReference type="HAMAP-Rule" id="MF_01161"/>
    </source>
</evidence>
<keyword evidence="3 6" id="KW-0547">Nucleotide-binding</keyword>
<evidence type="ECO:0000313" key="9">
    <source>
        <dbReference type="Proteomes" id="UP000474757"/>
    </source>
</evidence>
<keyword evidence="2 6" id="KW-0819">tRNA processing</keyword>
<organism evidence="8 9">
    <name type="scientific">Pseudoroseicyclus tamaricis</name>
    <dbReference type="NCBI Taxonomy" id="2705421"/>
    <lineage>
        <taxon>Bacteria</taxon>
        <taxon>Pseudomonadati</taxon>
        <taxon>Pseudomonadota</taxon>
        <taxon>Alphaproteobacteria</taxon>
        <taxon>Rhodobacterales</taxon>
        <taxon>Paracoccaceae</taxon>
        <taxon>Pseudoroseicyclus</taxon>
    </lineage>
</organism>
<feature type="binding site" evidence="6">
    <location>
        <begin position="35"/>
        <end position="40"/>
    </location>
    <ligand>
        <name>ATP</name>
        <dbReference type="ChEBI" id="CHEBI:30616"/>
    </ligand>
</feature>
<dbReference type="AlphaFoldDB" id="A0A6B2JV52"/>
<comment type="caution">
    <text evidence="8">The sequence shown here is derived from an EMBL/GenBank/DDBJ whole genome shotgun (WGS) entry which is preliminary data.</text>
</comment>
<evidence type="ECO:0000256" key="1">
    <source>
        <dbReference type="ARBA" id="ARBA00022598"/>
    </source>
</evidence>
<dbReference type="HAMAP" id="MF_01161">
    <property type="entry name" value="tRNA_Ile_lys_synt"/>
    <property type="match status" value="1"/>
</dbReference>
<feature type="domain" description="tRNA(Ile)-lysidine/2-thiocytidine synthase N-terminal" evidence="7">
    <location>
        <begin position="31"/>
        <end position="207"/>
    </location>
</feature>
<dbReference type="EMBL" id="JAAGAB010000003">
    <property type="protein sequence ID" value="NDV02218.1"/>
    <property type="molecule type" value="Genomic_DNA"/>
</dbReference>
<evidence type="ECO:0000256" key="5">
    <source>
        <dbReference type="ARBA" id="ARBA00048539"/>
    </source>
</evidence>
<dbReference type="SUPFAM" id="SSF52402">
    <property type="entry name" value="Adenine nucleotide alpha hydrolases-like"/>
    <property type="match status" value="1"/>
</dbReference>
<evidence type="ECO:0000259" key="7">
    <source>
        <dbReference type="Pfam" id="PF01171"/>
    </source>
</evidence>
<comment type="catalytic activity">
    <reaction evidence="5 6">
        <text>cytidine(34) in tRNA(Ile2) + L-lysine + ATP = lysidine(34) in tRNA(Ile2) + AMP + diphosphate + H(+)</text>
        <dbReference type="Rhea" id="RHEA:43744"/>
        <dbReference type="Rhea" id="RHEA-COMP:10625"/>
        <dbReference type="Rhea" id="RHEA-COMP:10670"/>
        <dbReference type="ChEBI" id="CHEBI:15378"/>
        <dbReference type="ChEBI" id="CHEBI:30616"/>
        <dbReference type="ChEBI" id="CHEBI:32551"/>
        <dbReference type="ChEBI" id="CHEBI:33019"/>
        <dbReference type="ChEBI" id="CHEBI:82748"/>
        <dbReference type="ChEBI" id="CHEBI:83665"/>
        <dbReference type="ChEBI" id="CHEBI:456215"/>
        <dbReference type="EC" id="6.3.4.19"/>
    </reaction>
</comment>
<proteinExistence type="inferred from homology"/>
<dbReference type="GO" id="GO:0005737">
    <property type="term" value="C:cytoplasm"/>
    <property type="evidence" value="ECO:0007669"/>
    <property type="project" value="UniProtKB-SubCell"/>
</dbReference>